<organism evidence="4 5">
    <name type="scientific">Alicyclobacillus hesperidum</name>
    <dbReference type="NCBI Taxonomy" id="89784"/>
    <lineage>
        <taxon>Bacteria</taxon>
        <taxon>Bacillati</taxon>
        <taxon>Bacillota</taxon>
        <taxon>Bacilli</taxon>
        <taxon>Bacillales</taxon>
        <taxon>Alicyclobacillaceae</taxon>
        <taxon>Alicyclobacillus</taxon>
    </lineage>
</organism>
<evidence type="ECO:0000313" key="5">
    <source>
        <dbReference type="Proteomes" id="UP001157137"/>
    </source>
</evidence>
<reference evidence="4" key="1">
    <citation type="submission" date="2023-02" db="EMBL/GenBank/DDBJ databases">
        <title>Proposal of a novel subspecies: Alicyclobacillus hesperidum subspecies aegle.</title>
        <authorList>
            <person name="Goto K."/>
            <person name="Fujii T."/>
            <person name="Yasui K."/>
            <person name="Mochida K."/>
            <person name="Kato-Tanaka Y."/>
            <person name="Morohoshi S."/>
            <person name="An S.Y."/>
            <person name="Kasai H."/>
            <person name="Yokota A."/>
        </authorList>
    </citation>
    <scope>NUCLEOTIDE SEQUENCE</scope>
    <source>
        <strain evidence="4">DSM 12766</strain>
    </source>
</reference>
<gene>
    <name evidence="4" type="ORF">Heshes_26990</name>
</gene>
<evidence type="ECO:0000313" key="4">
    <source>
        <dbReference type="EMBL" id="GLV15013.1"/>
    </source>
</evidence>
<dbReference type="GO" id="GO:0003677">
    <property type="term" value="F:DNA binding"/>
    <property type="evidence" value="ECO:0007669"/>
    <property type="project" value="InterPro"/>
</dbReference>
<dbReference type="AlphaFoldDB" id="A0AA37UA54"/>
<name>A0AA37UA54_9BACL</name>
<proteinExistence type="predicted"/>
<sequence length="77" mass="8687">MDAATKAEFKAIVAEALAEFFDSQQQTPPQPLTPRQQQVLNELNAGKGTTEIARNLKITEARVRQYRNLLKARGYLK</sequence>
<evidence type="ECO:0000256" key="1">
    <source>
        <dbReference type="ARBA" id="ARBA00023015"/>
    </source>
</evidence>
<dbReference type="Pfam" id="PF00196">
    <property type="entry name" value="GerE"/>
    <property type="match status" value="1"/>
</dbReference>
<accession>A0AA37UA54</accession>
<feature type="domain" description="HTH luxR-type" evidence="3">
    <location>
        <begin position="30"/>
        <end position="68"/>
    </location>
</feature>
<dbReference type="EMBL" id="BSRA01000028">
    <property type="protein sequence ID" value="GLV15013.1"/>
    <property type="molecule type" value="Genomic_DNA"/>
</dbReference>
<keyword evidence="2" id="KW-0804">Transcription</keyword>
<dbReference type="RefSeq" id="WP_040290485.1">
    <property type="nucleotide sequence ID" value="NZ_BSRA01000028.1"/>
</dbReference>
<protein>
    <recommendedName>
        <fullName evidence="3">HTH luxR-type domain-containing protein</fullName>
    </recommendedName>
</protein>
<dbReference type="InterPro" id="IPR036388">
    <property type="entry name" value="WH-like_DNA-bd_sf"/>
</dbReference>
<dbReference type="Gene3D" id="1.10.10.10">
    <property type="entry name" value="Winged helix-like DNA-binding domain superfamily/Winged helix DNA-binding domain"/>
    <property type="match status" value="1"/>
</dbReference>
<comment type="caution">
    <text evidence="4">The sequence shown here is derived from an EMBL/GenBank/DDBJ whole genome shotgun (WGS) entry which is preliminary data.</text>
</comment>
<dbReference type="InterPro" id="IPR016032">
    <property type="entry name" value="Sig_transdc_resp-reg_C-effctor"/>
</dbReference>
<evidence type="ECO:0000259" key="3">
    <source>
        <dbReference type="Pfam" id="PF00196"/>
    </source>
</evidence>
<evidence type="ECO:0000256" key="2">
    <source>
        <dbReference type="ARBA" id="ARBA00023163"/>
    </source>
</evidence>
<dbReference type="SUPFAM" id="SSF46894">
    <property type="entry name" value="C-terminal effector domain of the bipartite response regulators"/>
    <property type="match status" value="1"/>
</dbReference>
<dbReference type="GO" id="GO:0006355">
    <property type="term" value="P:regulation of DNA-templated transcription"/>
    <property type="evidence" value="ECO:0007669"/>
    <property type="project" value="InterPro"/>
</dbReference>
<dbReference type="InterPro" id="IPR000792">
    <property type="entry name" value="Tscrpt_reg_LuxR_C"/>
</dbReference>
<keyword evidence="1" id="KW-0805">Transcription regulation</keyword>
<dbReference type="Proteomes" id="UP001157137">
    <property type="component" value="Unassembled WGS sequence"/>
</dbReference>